<dbReference type="InterPro" id="IPR058625">
    <property type="entry name" value="MdtA-like_BSH"/>
</dbReference>
<evidence type="ECO:0000313" key="8">
    <source>
        <dbReference type="EMBL" id="RYC69161.1"/>
    </source>
</evidence>
<dbReference type="PANTHER" id="PTHR30469">
    <property type="entry name" value="MULTIDRUG RESISTANCE PROTEIN MDTA"/>
    <property type="match status" value="1"/>
</dbReference>
<dbReference type="RefSeq" id="WP_129602851.1">
    <property type="nucleotide sequence ID" value="NZ_SBLB01000004.1"/>
</dbReference>
<evidence type="ECO:0000256" key="3">
    <source>
        <dbReference type="ARBA" id="ARBA00022448"/>
    </source>
</evidence>
<evidence type="ECO:0000256" key="4">
    <source>
        <dbReference type="SAM" id="SignalP"/>
    </source>
</evidence>
<organism evidence="8 9">
    <name type="scientific">Spirosoma sordidisoli</name>
    <dbReference type="NCBI Taxonomy" id="2502893"/>
    <lineage>
        <taxon>Bacteria</taxon>
        <taxon>Pseudomonadati</taxon>
        <taxon>Bacteroidota</taxon>
        <taxon>Cytophagia</taxon>
        <taxon>Cytophagales</taxon>
        <taxon>Cytophagaceae</taxon>
        <taxon>Spirosoma</taxon>
    </lineage>
</organism>
<sequence length="361" mass="38331">MKSLQLISSLLLAVAAWSCGSQANDTTQAKTDDATRTDDAVIAVKLTPVRTVERSEPVVASGLVSSSEEARLSFKVGGIINQMLVEEGQSVRKGQLLATLDLTEINAQVSQAQLASEKADRDLNRVRSLYADTAATLEQLQNATTGQHVARQNLTIAQFNRSFAQIRSSVDGTVTRKVTNAGEYVAAGASVYLISGNRPGNWVVRVGVSDKDWARLRLGNRATVTLDAYPDQRFNGTVTELAQAADPTSKLYEVEVRISPASGVKLAPGLFGKVTLVPAQSRSYVVVPVEAIVEGNGKDGFVYTLASASPANRASKVRKVPVQIGYLDGANVLLTHGLSATSQVVTAGSAFLTEESSVVVR</sequence>
<comment type="similarity">
    <text evidence="2">Belongs to the membrane fusion protein (MFP) (TC 8.A.1) family.</text>
</comment>
<dbReference type="InterPro" id="IPR058627">
    <property type="entry name" value="MdtA-like_C"/>
</dbReference>
<dbReference type="SUPFAM" id="SSF111369">
    <property type="entry name" value="HlyD-like secretion proteins"/>
    <property type="match status" value="1"/>
</dbReference>
<gene>
    <name evidence="8" type="ORF">EQG79_17340</name>
</gene>
<dbReference type="Pfam" id="PF25954">
    <property type="entry name" value="Beta-barrel_RND_2"/>
    <property type="match status" value="1"/>
</dbReference>
<evidence type="ECO:0000256" key="2">
    <source>
        <dbReference type="ARBA" id="ARBA00009477"/>
    </source>
</evidence>
<feature type="domain" description="Multidrug resistance protein MdtA-like barrel-sandwich hybrid" evidence="5">
    <location>
        <begin position="71"/>
        <end position="191"/>
    </location>
</feature>
<dbReference type="Gene3D" id="2.40.50.100">
    <property type="match status" value="2"/>
</dbReference>
<evidence type="ECO:0000259" key="7">
    <source>
        <dbReference type="Pfam" id="PF25967"/>
    </source>
</evidence>
<name>A0A4Q2UN34_9BACT</name>
<dbReference type="Pfam" id="PF25917">
    <property type="entry name" value="BSH_RND"/>
    <property type="match status" value="1"/>
</dbReference>
<dbReference type="Gene3D" id="2.40.30.170">
    <property type="match status" value="1"/>
</dbReference>
<proteinExistence type="inferred from homology"/>
<comment type="caution">
    <text evidence="8">The sequence shown here is derived from an EMBL/GenBank/DDBJ whole genome shotgun (WGS) entry which is preliminary data.</text>
</comment>
<keyword evidence="3" id="KW-0813">Transport</keyword>
<feature type="signal peptide" evidence="4">
    <location>
        <begin position="1"/>
        <end position="23"/>
    </location>
</feature>
<dbReference type="InterPro" id="IPR006143">
    <property type="entry name" value="RND_pump_MFP"/>
</dbReference>
<dbReference type="Pfam" id="PF25967">
    <property type="entry name" value="RND-MFP_C"/>
    <property type="match status" value="1"/>
</dbReference>
<feature type="domain" description="CusB-like beta-barrel" evidence="6">
    <location>
        <begin position="205"/>
        <end position="278"/>
    </location>
</feature>
<dbReference type="NCBIfam" id="TIGR01730">
    <property type="entry name" value="RND_mfp"/>
    <property type="match status" value="1"/>
</dbReference>
<dbReference type="Proteomes" id="UP000290407">
    <property type="component" value="Unassembled WGS sequence"/>
</dbReference>
<dbReference type="EMBL" id="SBLB01000004">
    <property type="protein sequence ID" value="RYC69161.1"/>
    <property type="molecule type" value="Genomic_DNA"/>
</dbReference>
<accession>A0A4Q2UN34</accession>
<evidence type="ECO:0000256" key="1">
    <source>
        <dbReference type="ARBA" id="ARBA00004196"/>
    </source>
</evidence>
<dbReference type="PANTHER" id="PTHR30469:SF15">
    <property type="entry name" value="HLYD FAMILY OF SECRETION PROTEINS"/>
    <property type="match status" value="1"/>
</dbReference>
<dbReference type="Gene3D" id="2.40.420.20">
    <property type="match status" value="1"/>
</dbReference>
<protein>
    <submittedName>
        <fullName evidence="8">Efflux RND transporter periplasmic adaptor subunit</fullName>
    </submittedName>
</protein>
<dbReference type="InterPro" id="IPR058792">
    <property type="entry name" value="Beta-barrel_RND_2"/>
</dbReference>
<evidence type="ECO:0000259" key="6">
    <source>
        <dbReference type="Pfam" id="PF25954"/>
    </source>
</evidence>
<dbReference type="AlphaFoldDB" id="A0A4Q2UN34"/>
<evidence type="ECO:0000259" key="5">
    <source>
        <dbReference type="Pfam" id="PF25917"/>
    </source>
</evidence>
<keyword evidence="9" id="KW-1185">Reference proteome</keyword>
<dbReference type="GO" id="GO:1990281">
    <property type="term" value="C:efflux pump complex"/>
    <property type="evidence" value="ECO:0007669"/>
    <property type="project" value="TreeGrafter"/>
</dbReference>
<dbReference type="GO" id="GO:0015562">
    <property type="term" value="F:efflux transmembrane transporter activity"/>
    <property type="evidence" value="ECO:0007669"/>
    <property type="project" value="TreeGrafter"/>
</dbReference>
<reference evidence="8 9" key="1">
    <citation type="submission" date="2019-01" db="EMBL/GenBank/DDBJ databases">
        <title>Spirosoma flava sp. nov., a propanil-degrading bacterium isolated from herbicide-contaminated soil.</title>
        <authorList>
            <person name="Zhang L."/>
            <person name="Jiang J.-D."/>
        </authorList>
    </citation>
    <scope>NUCLEOTIDE SEQUENCE [LARGE SCALE GENOMIC DNA]</scope>
    <source>
        <strain evidence="8 9">TY50</strain>
    </source>
</reference>
<comment type="subcellular location">
    <subcellularLocation>
        <location evidence="1">Cell envelope</location>
    </subcellularLocation>
</comment>
<keyword evidence="4" id="KW-0732">Signal</keyword>
<evidence type="ECO:0000313" key="9">
    <source>
        <dbReference type="Proteomes" id="UP000290407"/>
    </source>
</evidence>
<feature type="domain" description="Multidrug resistance protein MdtA-like C-terminal permuted SH3" evidence="7">
    <location>
        <begin position="285"/>
        <end position="348"/>
    </location>
</feature>
<feature type="chain" id="PRO_5020821763" evidence="4">
    <location>
        <begin position="24"/>
        <end position="361"/>
    </location>
</feature>